<dbReference type="Pfam" id="PF12833">
    <property type="entry name" value="HTH_18"/>
    <property type="match status" value="1"/>
</dbReference>
<dbReference type="PROSITE" id="PS01124">
    <property type="entry name" value="HTH_ARAC_FAMILY_2"/>
    <property type="match status" value="1"/>
</dbReference>
<evidence type="ECO:0000256" key="1">
    <source>
        <dbReference type="ARBA" id="ARBA00023015"/>
    </source>
</evidence>
<gene>
    <name evidence="5" type="ORF">ACFOZ4_35885</name>
</gene>
<evidence type="ECO:0000313" key="6">
    <source>
        <dbReference type="Proteomes" id="UP001595816"/>
    </source>
</evidence>
<keyword evidence="2" id="KW-0238">DNA-binding</keyword>
<dbReference type="RefSeq" id="WP_253762598.1">
    <property type="nucleotide sequence ID" value="NZ_JAMZDZ010000001.1"/>
</dbReference>
<name>A0ABV8M004_9ACTN</name>
<accession>A0ABV8M004</accession>
<dbReference type="InterPro" id="IPR018060">
    <property type="entry name" value="HTH_AraC"/>
</dbReference>
<evidence type="ECO:0000259" key="4">
    <source>
        <dbReference type="PROSITE" id="PS01124"/>
    </source>
</evidence>
<feature type="domain" description="HTH araC/xylS-type" evidence="4">
    <location>
        <begin position="88"/>
        <end position="186"/>
    </location>
</feature>
<dbReference type="PANTHER" id="PTHR46796:SF13">
    <property type="entry name" value="HTH-TYPE TRANSCRIPTIONAL ACTIVATOR RHAS"/>
    <property type="match status" value="1"/>
</dbReference>
<evidence type="ECO:0000256" key="3">
    <source>
        <dbReference type="ARBA" id="ARBA00023163"/>
    </source>
</evidence>
<keyword evidence="3" id="KW-0804">Transcription</keyword>
<evidence type="ECO:0000256" key="2">
    <source>
        <dbReference type="ARBA" id="ARBA00023125"/>
    </source>
</evidence>
<evidence type="ECO:0000313" key="5">
    <source>
        <dbReference type="EMBL" id="MFC4136017.1"/>
    </source>
</evidence>
<dbReference type="SMART" id="SM00342">
    <property type="entry name" value="HTH_ARAC"/>
    <property type="match status" value="1"/>
</dbReference>
<dbReference type="Proteomes" id="UP001595816">
    <property type="component" value="Unassembled WGS sequence"/>
</dbReference>
<dbReference type="InterPro" id="IPR050204">
    <property type="entry name" value="AraC_XylS_family_regulators"/>
</dbReference>
<keyword evidence="1" id="KW-0805">Transcription regulation</keyword>
<dbReference type="EMBL" id="JBHSAY010000028">
    <property type="protein sequence ID" value="MFC4136017.1"/>
    <property type="molecule type" value="Genomic_DNA"/>
</dbReference>
<sequence length="191" mass="20235">MRKASACSTTHERNVRAAVPVTSATVEVTRAGPAVIAAWARRMSSTAAGGQPRAVILSRASAGDWFAQSTAPANPTGWAAALADPAIGAVLNAIHRDPARGWTVQSLADEANLSRATFSRRFTSLTGQAPLTYVTWWRLTLAADLLRRSDAPLAAIADRVGYTSEFAFANAFKRQHAVAPGRYRRTGASTG</sequence>
<keyword evidence="6" id="KW-1185">Reference proteome</keyword>
<proteinExistence type="predicted"/>
<reference evidence="6" key="1">
    <citation type="journal article" date="2019" name="Int. J. Syst. Evol. Microbiol.">
        <title>The Global Catalogue of Microorganisms (GCM) 10K type strain sequencing project: providing services to taxonomists for standard genome sequencing and annotation.</title>
        <authorList>
            <consortium name="The Broad Institute Genomics Platform"/>
            <consortium name="The Broad Institute Genome Sequencing Center for Infectious Disease"/>
            <person name="Wu L."/>
            <person name="Ma J."/>
        </authorList>
    </citation>
    <scope>NUCLEOTIDE SEQUENCE [LARGE SCALE GENOMIC DNA]</scope>
    <source>
        <strain evidence="6">CGMCC 4.7289</strain>
    </source>
</reference>
<dbReference type="PROSITE" id="PS00041">
    <property type="entry name" value="HTH_ARAC_FAMILY_1"/>
    <property type="match status" value="1"/>
</dbReference>
<dbReference type="Gene3D" id="1.10.10.60">
    <property type="entry name" value="Homeodomain-like"/>
    <property type="match status" value="2"/>
</dbReference>
<comment type="caution">
    <text evidence="5">The sequence shown here is derived from an EMBL/GenBank/DDBJ whole genome shotgun (WGS) entry which is preliminary data.</text>
</comment>
<organism evidence="5 6">
    <name type="scientific">Hamadaea flava</name>
    <dbReference type="NCBI Taxonomy" id="1742688"/>
    <lineage>
        <taxon>Bacteria</taxon>
        <taxon>Bacillati</taxon>
        <taxon>Actinomycetota</taxon>
        <taxon>Actinomycetes</taxon>
        <taxon>Micromonosporales</taxon>
        <taxon>Micromonosporaceae</taxon>
        <taxon>Hamadaea</taxon>
    </lineage>
</organism>
<dbReference type="PANTHER" id="PTHR46796">
    <property type="entry name" value="HTH-TYPE TRANSCRIPTIONAL ACTIVATOR RHAS-RELATED"/>
    <property type="match status" value="1"/>
</dbReference>
<dbReference type="InterPro" id="IPR018062">
    <property type="entry name" value="HTH_AraC-typ_CS"/>
</dbReference>
<dbReference type="InterPro" id="IPR009057">
    <property type="entry name" value="Homeodomain-like_sf"/>
</dbReference>
<dbReference type="SUPFAM" id="SSF46689">
    <property type="entry name" value="Homeodomain-like"/>
    <property type="match status" value="2"/>
</dbReference>
<protein>
    <submittedName>
        <fullName evidence="5">Helix-turn-helix transcriptional regulator</fullName>
    </submittedName>
</protein>